<dbReference type="InterPro" id="IPR022675">
    <property type="entry name" value="G6P_DH_C"/>
</dbReference>
<dbReference type="GO" id="GO:0004345">
    <property type="term" value="F:glucose-6-phosphate dehydrogenase activity"/>
    <property type="evidence" value="ECO:0007669"/>
    <property type="project" value="UniProtKB-EC"/>
</dbReference>
<dbReference type="EC" id="1.1.1.49" evidence="8"/>
<organism evidence="8">
    <name type="scientific">mine drainage metagenome</name>
    <dbReference type="NCBI Taxonomy" id="410659"/>
    <lineage>
        <taxon>unclassified sequences</taxon>
        <taxon>metagenomes</taxon>
        <taxon>ecological metagenomes</taxon>
    </lineage>
</organism>
<evidence type="ECO:0000256" key="1">
    <source>
        <dbReference type="ARBA" id="ARBA00004959"/>
    </source>
</evidence>
<dbReference type="Pfam" id="PF02781">
    <property type="entry name" value="G6PD_C"/>
    <property type="match status" value="1"/>
</dbReference>
<dbReference type="Gene3D" id="3.30.360.10">
    <property type="entry name" value="Dihydrodipicolinate Reductase, domain 2"/>
    <property type="match status" value="1"/>
</dbReference>
<evidence type="ECO:0000256" key="2">
    <source>
        <dbReference type="ARBA" id="ARBA00009975"/>
    </source>
</evidence>
<name>T1AZ79_9ZZZZ</name>
<feature type="non-terminal residue" evidence="8">
    <location>
        <position position="178"/>
    </location>
</feature>
<evidence type="ECO:0000313" key="8">
    <source>
        <dbReference type="EMBL" id="EQD45954.1"/>
    </source>
</evidence>
<evidence type="ECO:0000256" key="5">
    <source>
        <dbReference type="ARBA" id="ARBA00023277"/>
    </source>
</evidence>
<dbReference type="EMBL" id="AUZY01008414">
    <property type="protein sequence ID" value="EQD45954.1"/>
    <property type="molecule type" value="Genomic_DNA"/>
</dbReference>
<dbReference type="GO" id="GO:0005829">
    <property type="term" value="C:cytosol"/>
    <property type="evidence" value="ECO:0007669"/>
    <property type="project" value="TreeGrafter"/>
</dbReference>
<dbReference type="GO" id="GO:0006006">
    <property type="term" value="P:glucose metabolic process"/>
    <property type="evidence" value="ECO:0007669"/>
    <property type="project" value="InterPro"/>
</dbReference>
<keyword evidence="5" id="KW-0119">Carbohydrate metabolism</keyword>
<dbReference type="AlphaFoldDB" id="T1AZ79"/>
<gene>
    <name evidence="8" type="ORF">B1B_12804</name>
</gene>
<dbReference type="PRINTS" id="PR00079">
    <property type="entry name" value="G6PDHDRGNASE"/>
</dbReference>
<dbReference type="GO" id="GO:0050661">
    <property type="term" value="F:NADP binding"/>
    <property type="evidence" value="ECO:0007669"/>
    <property type="project" value="InterPro"/>
</dbReference>
<reference evidence="8" key="2">
    <citation type="journal article" date="2014" name="ISME J.">
        <title>Microbial stratification in low pH oxic and suboxic macroscopic growths along an acid mine drainage.</title>
        <authorList>
            <person name="Mendez-Garcia C."/>
            <person name="Mesa V."/>
            <person name="Sprenger R.R."/>
            <person name="Richter M."/>
            <person name="Diez M.S."/>
            <person name="Solano J."/>
            <person name="Bargiela R."/>
            <person name="Golyshina O.V."/>
            <person name="Manteca A."/>
            <person name="Ramos J.L."/>
            <person name="Gallego J.R."/>
            <person name="Llorente I."/>
            <person name="Martins Dos Santos V.A."/>
            <person name="Jensen O.N."/>
            <person name="Pelaez A.I."/>
            <person name="Sanchez J."/>
            <person name="Ferrer M."/>
        </authorList>
    </citation>
    <scope>NUCLEOTIDE SEQUENCE</scope>
</reference>
<comment type="similarity">
    <text evidence="2">Belongs to the glucose-6-phosphate dehydrogenase family.</text>
</comment>
<feature type="non-terminal residue" evidence="8">
    <location>
        <position position="1"/>
    </location>
</feature>
<feature type="domain" description="Glucose-6-phosphate dehydrogenase C-terminal" evidence="7">
    <location>
        <begin position="29"/>
        <end position="178"/>
    </location>
</feature>
<dbReference type="InterPro" id="IPR022674">
    <property type="entry name" value="G6P_DH_NAD-bd"/>
</dbReference>
<dbReference type="PANTHER" id="PTHR23429:SF0">
    <property type="entry name" value="GLUCOSE-6-PHOSPHATE 1-DEHYDROGENASE"/>
    <property type="match status" value="1"/>
</dbReference>
<dbReference type="UniPathway" id="UPA00115"/>
<dbReference type="SUPFAM" id="SSF55347">
    <property type="entry name" value="Glyceraldehyde-3-phosphate dehydrogenase-like, C-terminal domain"/>
    <property type="match status" value="1"/>
</dbReference>
<keyword evidence="3" id="KW-0521">NADP</keyword>
<evidence type="ECO:0000256" key="3">
    <source>
        <dbReference type="ARBA" id="ARBA00022857"/>
    </source>
</evidence>
<feature type="domain" description="Glucose-6-phosphate dehydrogenase NAD-binding" evidence="6">
    <location>
        <begin position="1"/>
        <end position="27"/>
    </location>
</feature>
<comment type="caution">
    <text evidence="8">The sequence shown here is derived from an EMBL/GenBank/DDBJ whole genome shotgun (WGS) entry which is preliminary data.</text>
</comment>
<dbReference type="PROSITE" id="PS00069">
    <property type="entry name" value="G6P_DEHYDROGENASE"/>
    <property type="match status" value="1"/>
</dbReference>
<dbReference type="InterPro" id="IPR019796">
    <property type="entry name" value="G6P_DH_AS"/>
</dbReference>
<evidence type="ECO:0000259" key="6">
    <source>
        <dbReference type="Pfam" id="PF00479"/>
    </source>
</evidence>
<dbReference type="PANTHER" id="PTHR23429">
    <property type="entry name" value="GLUCOSE-6-PHOSPHATE 1-DEHYDROGENASE G6PD"/>
    <property type="match status" value="1"/>
</dbReference>
<protein>
    <submittedName>
        <fullName evidence="8">Glucose-6-phosphate dehydrogenase</fullName>
        <ecNumber evidence="8">1.1.1.49</ecNumber>
    </submittedName>
</protein>
<dbReference type="InterPro" id="IPR001282">
    <property type="entry name" value="G6P_DH"/>
</dbReference>
<reference evidence="8" key="1">
    <citation type="submission" date="2013-08" db="EMBL/GenBank/DDBJ databases">
        <authorList>
            <person name="Mendez C."/>
            <person name="Richter M."/>
            <person name="Ferrer M."/>
            <person name="Sanchez J."/>
        </authorList>
    </citation>
    <scope>NUCLEOTIDE SEQUENCE</scope>
</reference>
<sequence length="178" mass="19884">NRALHHVVPEDRVFRIDHYLGKETVQNLLVFRFGNTLFQRIWNRDVIAHVELTVAEDIGVEDRGALYQETGAIRDVVQNHLFQLLALTCMGAPTSFAADALRDEKVKVLRAIRPIQPADVVRGQYTAGEAGGLQLAGYRAIPGVPHASETETYAALRLHVDTWEWAGVPIYLRTGKAM</sequence>
<evidence type="ECO:0000256" key="4">
    <source>
        <dbReference type="ARBA" id="ARBA00023002"/>
    </source>
</evidence>
<dbReference type="GO" id="GO:0009051">
    <property type="term" value="P:pentose-phosphate shunt, oxidative branch"/>
    <property type="evidence" value="ECO:0007669"/>
    <property type="project" value="TreeGrafter"/>
</dbReference>
<accession>T1AZ79</accession>
<keyword evidence="4 8" id="KW-0560">Oxidoreductase</keyword>
<proteinExistence type="inferred from homology"/>
<evidence type="ECO:0000259" key="7">
    <source>
        <dbReference type="Pfam" id="PF02781"/>
    </source>
</evidence>
<dbReference type="Pfam" id="PF00479">
    <property type="entry name" value="G6PD_N"/>
    <property type="match status" value="1"/>
</dbReference>
<comment type="pathway">
    <text evidence="1">Carbohydrate degradation; pentose phosphate pathway.</text>
</comment>